<evidence type="ECO:0000256" key="1">
    <source>
        <dbReference type="ARBA" id="ARBA00022723"/>
    </source>
</evidence>
<keyword evidence="2 3" id="KW-0862">Zinc</keyword>
<dbReference type="Gene3D" id="2.60.120.10">
    <property type="entry name" value="Jelly Rolls"/>
    <property type="match status" value="2"/>
</dbReference>
<gene>
    <name evidence="6" type="ORF">A3783_13675</name>
</gene>
<sequence length="319" mass="35930">MYKIEPVFKERIWGGRRLEELFHFDLPAGSIGECWTVSAHPSGRTPLVDGPYQGQTLDQLWQTHRTSLFGPYALEAFPLHVKLLDSSSYLSVQVHPNDEDAKRLEGEPYGKNECWYILEAEEGAEVIVGHHLSCREELVTCAERKEWDACLRHQSVQKGDFIYIPSGTIHALGPGIVLLEIQQMSDRTYRLYDYDRLDADGNRRELHLEKAIAVTTIPDEPLTIRPIRETTASGTKTTLLEVPFFTVIHHDIKGTEYCLSDSPTFRLLTVVSGQGEVCAADGSEQRQLQKGDQYFIPCSAGEYRISGQLACVTSEVFPS</sequence>
<proteinExistence type="inferred from homology"/>
<dbReference type="PANTHER" id="PTHR42742:SF3">
    <property type="entry name" value="FRUCTOKINASE"/>
    <property type="match status" value="1"/>
</dbReference>
<dbReference type="InterPro" id="IPR051804">
    <property type="entry name" value="Carb_Metab_Reg_Kinase/Isom"/>
</dbReference>
<evidence type="ECO:0000313" key="6">
    <source>
        <dbReference type="EMBL" id="OAN10394.1"/>
    </source>
</evidence>
<dbReference type="InterPro" id="IPR014710">
    <property type="entry name" value="RmlC-like_jellyroll"/>
</dbReference>
<accession>A0ABX2V5K8</accession>
<feature type="domain" description="Phosphomannose isomerase type I catalytic" evidence="4">
    <location>
        <begin position="1"/>
        <end position="105"/>
    </location>
</feature>
<dbReference type="PANTHER" id="PTHR42742">
    <property type="entry name" value="TRANSCRIPTIONAL REPRESSOR MPRA"/>
    <property type="match status" value="1"/>
</dbReference>
<evidence type="ECO:0000259" key="5">
    <source>
        <dbReference type="Pfam" id="PF21621"/>
    </source>
</evidence>
<dbReference type="Pfam" id="PF21621">
    <property type="entry name" value="MPI_cupin_dom"/>
    <property type="match status" value="1"/>
</dbReference>
<dbReference type="InterPro" id="IPR011051">
    <property type="entry name" value="RmlC_Cupin_sf"/>
</dbReference>
<dbReference type="Proteomes" id="UP000078447">
    <property type="component" value="Unassembled WGS sequence"/>
</dbReference>
<reference evidence="6 7" key="1">
    <citation type="submission" date="2016-03" db="EMBL/GenBank/DDBJ databases">
        <authorList>
            <person name="Cho S.-Y."/>
            <person name="Lim S."/>
            <person name="Kim H."/>
            <person name="Soh E.H."/>
            <person name="Moon J.S."/>
        </authorList>
    </citation>
    <scope>NUCLEOTIDE SEQUENCE [LARGE SCALE GENOMIC DNA]</scope>
    <source>
        <strain evidence="6 7">KCTC 3810</strain>
    </source>
</reference>
<comment type="cofactor">
    <cofactor evidence="3">
        <name>Zn(2+)</name>
        <dbReference type="ChEBI" id="CHEBI:29105"/>
    </cofactor>
</comment>
<dbReference type="InterPro" id="IPR046457">
    <property type="entry name" value="PMI_typeI_cat"/>
</dbReference>
<dbReference type="InterPro" id="IPR049071">
    <property type="entry name" value="MPI_cupin_dom"/>
</dbReference>
<comment type="caution">
    <text evidence="6">The sequence shown here is derived from an EMBL/GenBank/DDBJ whole genome shotgun (WGS) entry which is preliminary data.</text>
</comment>
<dbReference type="RefSeq" id="WP_028107211.1">
    <property type="nucleotide sequence ID" value="NZ_LVVL01000017.1"/>
</dbReference>
<evidence type="ECO:0000256" key="2">
    <source>
        <dbReference type="ARBA" id="ARBA00022833"/>
    </source>
</evidence>
<comment type="similarity">
    <text evidence="3">Belongs to the mannose-6-phosphate isomerase type 1 family.</text>
</comment>
<comment type="catalytic activity">
    <reaction evidence="3">
        <text>D-mannose 6-phosphate = D-fructose 6-phosphate</text>
        <dbReference type="Rhea" id="RHEA:12356"/>
        <dbReference type="ChEBI" id="CHEBI:58735"/>
        <dbReference type="ChEBI" id="CHEBI:61527"/>
        <dbReference type="EC" id="5.3.1.8"/>
    </reaction>
</comment>
<dbReference type="SUPFAM" id="SSF51182">
    <property type="entry name" value="RmlC-like cupins"/>
    <property type="match status" value="1"/>
</dbReference>
<evidence type="ECO:0000259" key="4">
    <source>
        <dbReference type="Pfam" id="PF20511"/>
    </source>
</evidence>
<dbReference type="EC" id="5.3.1.8" evidence="3"/>
<keyword evidence="3" id="KW-0413">Isomerase</keyword>
<keyword evidence="1 3" id="KW-0479">Metal-binding</keyword>
<organism evidence="6 7">
    <name type="scientific">Exiguobacterium undae</name>
    <dbReference type="NCBI Taxonomy" id="169177"/>
    <lineage>
        <taxon>Bacteria</taxon>
        <taxon>Bacillati</taxon>
        <taxon>Bacillota</taxon>
        <taxon>Bacilli</taxon>
        <taxon>Bacillales</taxon>
        <taxon>Bacillales Family XII. Incertae Sedis</taxon>
        <taxon>Exiguobacterium</taxon>
    </lineage>
</organism>
<feature type="domain" description="Mannose-6-phosphate isomerase cupin" evidence="5">
    <location>
        <begin position="235"/>
        <end position="314"/>
    </location>
</feature>
<evidence type="ECO:0000256" key="3">
    <source>
        <dbReference type="PIRNR" id="PIRNR036894"/>
    </source>
</evidence>
<evidence type="ECO:0000313" key="7">
    <source>
        <dbReference type="Proteomes" id="UP000078447"/>
    </source>
</evidence>
<dbReference type="PIRSF" id="PIRSF036894">
    <property type="entry name" value="PMI_Firm_short"/>
    <property type="match status" value="1"/>
</dbReference>
<dbReference type="InterPro" id="IPR014628">
    <property type="entry name" value="Man6P_isomerase_Firm_short"/>
</dbReference>
<name>A0ABX2V5K8_9BACL</name>
<protein>
    <recommendedName>
        <fullName evidence="3">Mannose-6-phosphate isomerase</fullName>
        <ecNumber evidence="3">5.3.1.8</ecNumber>
    </recommendedName>
</protein>
<keyword evidence="7" id="KW-1185">Reference proteome</keyword>
<dbReference type="Pfam" id="PF20511">
    <property type="entry name" value="PMI_typeI_cat"/>
    <property type="match status" value="1"/>
</dbReference>
<dbReference type="CDD" id="cd07010">
    <property type="entry name" value="cupin_PMI_type_I_N_bac"/>
    <property type="match status" value="1"/>
</dbReference>
<dbReference type="EMBL" id="LVVL01000017">
    <property type="protein sequence ID" value="OAN10394.1"/>
    <property type="molecule type" value="Genomic_DNA"/>
</dbReference>